<protein>
    <submittedName>
        <fullName evidence="1">Uncharacterized protein</fullName>
    </submittedName>
</protein>
<sequence>MIVLDSKIGDVHRDRDFGRVEANVTLWIKRPGQPVRPATIRTNVPVRGHDPLRLRLIQDAARLVDRIVTTPAVLPRVA</sequence>
<dbReference type="RefSeq" id="WP_198914550.1">
    <property type="nucleotide sequence ID" value="NZ_JAEKPD010000001.1"/>
</dbReference>
<proteinExistence type="predicted"/>
<dbReference type="Proteomes" id="UP000642488">
    <property type="component" value="Unassembled WGS sequence"/>
</dbReference>
<gene>
    <name evidence="1" type="ORF">ILP92_01270</name>
</gene>
<evidence type="ECO:0000313" key="2">
    <source>
        <dbReference type="Proteomes" id="UP000642488"/>
    </source>
</evidence>
<reference evidence="1" key="1">
    <citation type="submission" date="2020-12" db="EMBL/GenBank/DDBJ databases">
        <title>Bacterial taxonomy.</title>
        <authorList>
            <person name="Pan X."/>
        </authorList>
    </citation>
    <scope>NUCLEOTIDE SEQUENCE</scope>
    <source>
        <strain evidence="1">KCTC 52957</strain>
    </source>
</reference>
<dbReference type="EMBL" id="JAEKPD010000001">
    <property type="protein sequence ID" value="MBJ3761382.1"/>
    <property type="molecule type" value="Genomic_DNA"/>
</dbReference>
<evidence type="ECO:0000313" key="1">
    <source>
        <dbReference type="EMBL" id="MBJ3761382.1"/>
    </source>
</evidence>
<dbReference type="AlphaFoldDB" id="A0A934IDW4"/>
<accession>A0A934IDW4</accession>
<keyword evidence="2" id="KW-1185">Reference proteome</keyword>
<organism evidence="1 2">
    <name type="scientific">Palleronia pontilimi</name>
    <dbReference type="NCBI Taxonomy" id="1964209"/>
    <lineage>
        <taxon>Bacteria</taxon>
        <taxon>Pseudomonadati</taxon>
        <taxon>Pseudomonadota</taxon>
        <taxon>Alphaproteobacteria</taxon>
        <taxon>Rhodobacterales</taxon>
        <taxon>Roseobacteraceae</taxon>
        <taxon>Palleronia</taxon>
    </lineage>
</organism>
<name>A0A934IDW4_9RHOB</name>
<comment type="caution">
    <text evidence="1">The sequence shown here is derived from an EMBL/GenBank/DDBJ whole genome shotgun (WGS) entry which is preliminary data.</text>
</comment>